<gene>
    <name evidence="1" type="ORF">MNY72_11325</name>
</gene>
<evidence type="ECO:0000313" key="1">
    <source>
        <dbReference type="EMBL" id="UNH29941.1"/>
    </source>
</evidence>
<sequence>MKNTTEFDLLCDCICSGIKNNPHYENHYIEKSGKNLEITLFLDHQRELRIELRQGFLGVQMANLLLIRNDVDWNKVTRIYLKHSKNQVWRILSLKKYNKKFRSLFFKRTFDSQTIHQYLADF</sequence>
<accession>A0A9Q8Q0T3</accession>
<dbReference type="EMBL" id="CP093245">
    <property type="protein sequence ID" value="UNH29941.1"/>
    <property type="molecule type" value="Genomic_DNA"/>
</dbReference>
<organism evidence="1 2">
    <name type="scientific">Moellerella wisconsensis</name>
    <dbReference type="NCBI Taxonomy" id="158849"/>
    <lineage>
        <taxon>Bacteria</taxon>
        <taxon>Pseudomonadati</taxon>
        <taxon>Pseudomonadota</taxon>
        <taxon>Gammaproteobacteria</taxon>
        <taxon>Enterobacterales</taxon>
        <taxon>Morganellaceae</taxon>
        <taxon>Moellerella</taxon>
    </lineage>
</organism>
<dbReference type="RefSeq" id="WP_047256352.1">
    <property type="nucleotide sequence ID" value="NZ_CAWMFK010000009.1"/>
</dbReference>
<name>A0A9Q8Q0T3_9GAMM</name>
<dbReference type="AlphaFoldDB" id="A0A9Q8Q0T3"/>
<evidence type="ECO:0000313" key="2">
    <source>
        <dbReference type="Proteomes" id="UP000829116"/>
    </source>
</evidence>
<reference evidence="1" key="1">
    <citation type="submission" date="2022-03" db="EMBL/GenBank/DDBJ databases">
        <title>ESBL-producing Moellerella wisconsensis and Escherichia marmotae isolated from wild game meat.</title>
        <authorList>
            <person name="Biggel M."/>
        </authorList>
    </citation>
    <scope>NUCLEOTIDE SEQUENCE</scope>
    <source>
        <strain evidence="1">W51</strain>
    </source>
</reference>
<protein>
    <submittedName>
        <fullName evidence="1">Uncharacterized protein</fullName>
    </submittedName>
</protein>
<dbReference type="GeneID" id="79717901"/>
<dbReference type="Proteomes" id="UP000829116">
    <property type="component" value="Chromosome"/>
</dbReference>
<proteinExistence type="predicted"/>